<dbReference type="Pfam" id="PF07876">
    <property type="entry name" value="Dabb"/>
    <property type="match status" value="1"/>
</dbReference>
<dbReference type="KEGG" id="rhi:NGR_c33140"/>
<dbReference type="EMBL" id="CP001389">
    <property type="protein sequence ID" value="ACP27044.1"/>
    <property type="molecule type" value="Genomic_DNA"/>
</dbReference>
<dbReference type="HOGENOM" id="CLU_080664_4_2_5"/>
<accession>C3MAQ1</accession>
<dbReference type="Gene3D" id="3.30.70.100">
    <property type="match status" value="1"/>
</dbReference>
<reference evidence="2 3" key="1">
    <citation type="journal article" date="2009" name="Appl. Environ. Microbiol.">
        <title>Rhizobium sp. strain NGR234 possesses a remarkable number of secretion systems.</title>
        <authorList>
            <person name="Schmeisser C."/>
            <person name="Liesegang H."/>
            <person name="Krysciak D."/>
            <person name="Bakkou N."/>
            <person name="Le Quere A."/>
            <person name="Wollherr A."/>
            <person name="Heinemeyer I."/>
            <person name="Morgenstern B."/>
            <person name="Pommerening-Roeser A."/>
            <person name="Flores M."/>
            <person name="Palacios R."/>
            <person name="Brenner S."/>
            <person name="Gottschalk G."/>
            <person name="Schmitz R.A."/>
            <person name="Broughton W.J."/>
            <person name="Perret X."/>
            <person name="Strittmatter A.W."/>
            <person name="Streit W.R."/>
        </authorList>
    </citation>
    <scope>NUCLEOTIDE SEQUENCE [LARGE SCALE GENOMIC DNA]</scope>
    <source>
        <strain evidence="3">NBRC 101917 / NGR234</strain>
    </source>
</reference>
<sequence>MIRHCVFIRFRSEVSEAEKAAIFAEIAALKERLPGFLAAHIGANVSPETGMDKGYAEGFIVDFADAKARDAYLDDADHRKTGAKIVAAAEGGVQGVLVYDLQLRASC</sequence>
<proteinExistence type="predicted"/>
<protein>
    <recommendedName>
        <fullName evidence="1">Stress-response A/B barrel domain-containing protein</fullName>
    </recommendedName>
</protein>
<evidence type="ECO:0000259" key="1">
    <source>
        <dbReference type="PROSITE" id="PS51502"/>
    </source>
</evidence>
<evidence type="ECO:0000313" key="2">
    <source>
        <dbReference type="EMBL" id="ACP27044.1"/>
    </source>
</evidence>
<dbReference type="AlphaFoldDB" id="C3MAQ1"/>
<dbReference type="PROSITE" id="PS51502">
    <property type="entry name" value="S_R_A_B_BARREL"/>
    <property type="match status" value="1"/>
</dbReference>
<dbReference type="eggNOG" id="ENOG5032Z8H">
    <property type="taxonomic scope" value="Bacteria"/>
</dbReference>
<evidence type="ECO:0000313" key="3">
    <source>
        <dbReference type="Proteomes" id="UP000001054"/>
    </source>
</evidence>
<dbReference type="SMART" id="SM00886">
    <property type="entry name" value="Dabb"/>
    <property type="match status" value="1"/>
</dbReference>
<gene>
    <name evidence="2" type="ordered locus">NGR_c33140</name>
</gene>
<name>C3MAQ1_SINFN</name>
<dbReference type="STRING" id="394.NGR_c33140"/>
<organism evidence="2 3">
    <name type="scientific">Sinorhizobium fredii (strain NBRC 101917 / NGR234)</name>
    <dbReference type="NCBI Taxonomy" id="394"/>
    <lineage>
        <taxon>Bacteria</taxon>
        <taxon>Pseudomonadati</taxon>
        <taxon>Pseudomonadota</taxon>
        <taxon>Alphaproteobacteria</taxon>
        <taxon>Hyphomicrobiales</taxon>
        <taxon>Rhizobiaceae</taxon>
        <taxon>Sinorhizobium/Ensifer group</taxon>
        <taxon>Sinorhizobium</taxon>
    </lineage>
</organism>
<dbReference type="InterPro" id="IPR011008">
    <property type="entry name" value="Dimeric_a/b-barrel"/>
</dbReference>
<dbReference type="InterPro" id="IPR013097">
    <property type="entry name" value="Dabb"/>
</dbReference>
<dbReference type="OrthoDB" id="9816070at2"/>
<feature type="domain" description="Stress-response A/B barrel" evidence="1">
    <location>
        <begin position="2"/>
        <end position="101"/>
    </location>
</feature>
<dbReference type="Proteomes" id="UP000001054">
    <property type="component" value="Chromosome"/>
</dbReference>
<dbReference type="RefSeq" id="WP_012709791.1">
    <property type="nucleotide sequence ID" value="NC_012587.1"/>
</dbReference>
<dbReference type="PATRIC" id="fig|394.7.peg.6156"/>
<dbReference type="SUPFAM" id="SSF54909">
    <property type="entry name" value="Dimeric alpha+beta barrel"/>
    <property type="match status" value="1"/>
</dbReference>
<keyword evidence="3" id="KW-1185">Reference proteome</keyword>